<accession>A0ABX7BVS7</accession>
<proteinExistence type="predicted"/>
<dbReference type="RefSeq" id="WP_201656763.1">
    <property type="nucleotide sequence ID" value="NZ_CP068047.1"/>
</dbReference>
<dbReference type="EMBL" id="CP068047">
    <property type="protein sequence ID" value="QQR36018.1"/>
    <property type="molecule type" value="Genomic_DNA"/>
</dbReference>
<feature type="domain" description="Methyltransferase" evidence="5">
    <location>
        <begin position="38"/>
        <end position="143"/>
    </location>
</feature>
<sequence length="223" mass="24098">MGEDRFWDRLADRYARQPIADEAAYQRKLQITRGYLQPDMEVMEFGCGTGGTAIHHAPYVRHVTAIDFSAAMLAIARDKAARAGVSNVSFAQADITGFTAQDNSFDVILGLSILHLLADKDAVIAKVFRLLKPGGLFISSTTCLGDTAAAFKFIAPLGKSLGLLPQLDVMTTSDLVASIRGAGFIVEEQWQPGKGKAVFIIARAHSPSNSTEEAKTDRAIVQR</sequence>
<dbReference type="PANTHER" id="PTHR44307">
    <property type="entry name" value="PHOSPHOETHANOLAMINE METHYLTRANSFERASE"/>
    <property type="match status" value="1"/>
</dbReference>
<dbReference type="GO" id="GO:0032259">
    <property type="term" value="P:methylation"/>
    <property type="evidence" value="ECO:0007669"/>
    <property type="project" value="UniProtKB-KW"/>
</dbReference>
<evidence type="ECO:0000256" key="4">
    <source>
        <dbReference type="ARBA" id="ARBA00025707"/>
    </source>
</evidence>
<keyword evidence="3" id="KW-0808">Transferase</keyword>
<organism evidence="6 7">
    <name type="scientific">Devosia oryziradicis</name>
    <dbReference type="NCBI Taxonomy" id="2801335"/>
    <lineage>
        <taxon>Bacteria</taxon>
        <taxon>Pseudomonadati</taxon>
        <taxon>Pseudomonadota</taxon>
        <taxon>Alphaproteobacteria</taxon>
        <taxon>Hyphomicrobiales</taxon>
        <taxon>Devosiaceae</taxon>
        <taxon>Devosia</taxon>
    </lineage>
</organism>
<keyword evidence="7" id="KW-1185">Reference proteome</keyword>
<evidence type="ECO:0000259" key="5">
    <source>
        <dbReference type="Pfam" id="PF13847"/>
    </source>
</evidence>
<protein>
    <submittedName>
        <fullName evidence="6">Class I SAM-dependent methyltransferase</fullName>
    </submittedName>
</protein>
<name>A0ABX7BVS7_9HYPH</name>
<comment type="pathway">
    <text evidence="1">Lipid metabolism.</text>
</comment>
<comment type="pathway">
    <text evidence="4">Phospholipid metabolism.</text>
</comment>
<evidence type="ECO:0000313" key="7">
    <source>
        <dbReference type="Proteomes" id="UP000595460"/>
    </source>
</evidence>
<evidence type="ECO:0000313" key="6">
    <source>
        <dbReference type="EMBL" id="QQR36018.1"/>
    </source>
</evidence>
<evidence type="ECO:0000256" key="2">
    <source>
        <dbReference type="ARBA" id="ARBA00022603"/>
    </source>
</evidence>
<dbReference type="PANTHER" id="PTHR44307:SF2">
    <property type="entry name" value="PHOSPHOETHANOLAMINE METHYLTRANSFERASE ISOFORM X1"/>
    <property type="match status" value="1"/>
</dbReference>
<reference evidence="6 7" key="1">
    <citation type="submission" date="2021-01" db="EMBL/GenBank/DDBJ databases">
        <title>Genome seq and assembly of Devosia sp. G19.</title>
        <authorList>
            <person name="Chhetri G."/>
        </authorList>
    </citation>
    <scope>NUCLEOTIDE SEQUENCE [LARGE SCALE GENOMIC DNA]</scope>
    <source>
        <strain evidence="6 7">G19</strain>
    </source>
</reference>
<dbReference type="InterPro" id="IPR029063">
    <property type="entry name" value="SAM-dependent_MTases_sf"/>
</dbReference>
<dbReference type="GO" id="GO:0008168">
    <property type="term" value="F:methyltransferase activity"/>
    <property type="evidence" value="ECO:0007669"/>
    <property type="project" value="UniProtKB-KW"/>
</dbReference>
<dbReference type="CDD" id="cd02440">
    <property type="entry name" value="AdoMet_MTases"/>
    <property type="match status" value="1"/>
</dbReference>
<dbReference type="Proteomes" id="UP000595460">
    <property type="component" value="Chromosome"/>
</dbReference>
<dbReference type="SUPFAM" id="SSF53335">
    <property type="entry name" value="S-adenosyl-L-methionine-dependent methyltransferases"/>
    <property type="match status" value="1"/>
</dbReference>
<evidence type="ECO:0000256" key="3">
    <source>
        <dbReference type="ARBA" id="ARBA00022679"/>
    </source>
</evidence>
<dbReference type="Pfam" id="PF13847">
    <property type="entry name" value="Methyltransf_31"/>
    <property type="match status" value="1"/>
</dbReference>
<gene>
    <name evidence="6" type="ORF">JI749_17075</name>
</gene>
<dbReference type="Gene3D" id="3.40.50.150">
    <property type="entry name" value="Vaccinia Virus protein VP39"/>
    <property type="match status" value="1"/>
</dbReference>
<evidence type="ECO:0000256" key="1">
    <source>
        <dbReference type="ARBA" id="ARBA00005189"/>
    </source>
</evidence>
<dbReference type="InterPro" id="IPR025714">
    <property type="entry name" value="Methyltranfer_dom"/>
</dbReference>
<keyword evidence="2 6" id="KW-0489">Methyltransferase</keyword>